<dbReference type="EMBL" id="JBFAEG010000017">
    <property type="protein sequence ID" value="MEU5709864.1"/>
    <property type="molecule type" value="Genomic_DNA"/>
</dbReference>
<comment type="caution">
    <text evidence="1">The sequence shown here is derived from an EMBL/GenBank/DDBJ whole genome shotgun (WGS) entry which is preliminary data.</text>
</comment>
<dbReference type="Proteomes" id="UP001551011">
    <property type="component" value="Unassembled WGS sequence"/>
</dbReference>
<name>A0ABV3AD34_9ACTN</name>
<evidence type="ECO:0000313" key="2">
    <source>
        <dbReference type="Proteomes" id="UP001551011"/>
    </source>
</evidence>
<sequence>MNSVRARVWRFTVKKGMAGAEAVQAIEIGQGSLPVSLAAVININALACDLRKTVDQGVRDHEISLLLSYIASSPRTGPLGVDCPSLDSSSLHIRRFVSECTGLGVMTSVSEALFDWKPGSDRLSSFDVLPDKLVGTYSKKGVRPDLLYDLAAGPIAGEARGRRRDHVQMFPVGKGTPAQKARLVKLAQWSDDHNDHAYFMSWVWLGTGGVYVDIFLPDGSPATTKLRTNWIEVPGSTTPWSIRVLQPDVRRHRDQMVDLEQDVLVVARADSAREPGGMDSVDAARAHVRTAISRAEPVVEEAMRRSFDREEENRLGTLSGVEVRGRWIRGDAVGQARYEVLLGVLGEQVPGDYRSRRLASTADRLDVFLEGRLLTVVHPVDGPRPSWHRIQAELLQ</sequence>
<accession>A0ABV3AD34</accession>
<gene>
    <name evidence="1" type="ORF">AB0H04_23805</name>
</gene>
<keyword evidence="2" id="KW-1185">Reference proteome</keyword>
<proteinExistence type="predicted"/>
<protein>
    <submittedName>
        <fullName evidence="1">Uncharacterized protein</fullName>
    </submittedName>
</protein>
<organism evidence="1 2">
    <name type="scientific">Streptomyces flaveolus</name>
    <dbReference type="NCBI Taxonomy" id="67297"/>
    <lineage>
        <taxon>Bacteria</taxon>
        <taxon>Bacillati</taxon>
        <taxon>Actinomycetota</taxon>
        <taxon>Actinomycetes</taxon>
        <taxon>Kitasatosporales</taxon>
        <taxon>Streptomycetaceae</taxon>
        <taxon>Streptomyces</taxon>
    </lineage>
</organism>
<reference evidence="1 2" key="1">
    <citation type="submission" date="2024-06" db="EMBL/GenBank/DDBJ databases">
        <title>The Natural Products Discovery Center: Release of the First 8490 Sequenced Strains for Exploring Actinobacteria Biosynthetic Diversity.</title>
        <authorList>
            <person name="Kalkreuter E."/>
            <person name="Kautsar S.A."/>
            <person name="Yang D."/>
            <person name="Bader C.D."/>
            <person name="Teijaro C.N."/>
            <person name="Fluegel L."/>
            <person name="Davis C.M."/>
            <person name="Simpson J.R."/>
            <person name="Lauterbach L."/>
            <person name="Steele A.D."/>
            <person name="Gui C."/>
            <person name="Meng S."/>
            <person name="Li G."/>
            <person name="Viehrig K."/>
            <person name="Ye F."/>
            <person name="Su P."/>
            <person name="Kiefer A.F."/>
            <person name="Nichols A."/>
            <person name="Cepeda A.J."/>
            <person name="Yan W."/>
            <person name="Fan B."/>
            <person name="Jiang Y."/>
            <person name="Adhikari A."/>
            <person name="Zheng C.-J."/>
            <person name="Schuster L."/>
            <person name="Cowan T.M."/>
            <person name="Smanski M.J."/>
            <person name="Chevrette M.G."/>
            <person name="De Carvalho L.P.S."/>
            <person name="Shen B."/>
        </authorList>
    </citation>
    <scope>NUCLEOTIDE SEQUENCE [LARGE SCALE GENOMIC DNA]</scope>
    <source>
        <strain evidence="1 2">NPDC020594</strain>
    </source>
</reference>
<dbReference type="RefSeq" id="WP_359258255.1">
    <property type="nucleotide sequence ID" value="NZ_JBFAEG010000017.1"/>
</dbReference>
<evidence type="ECO:0000313" key="1">
    <source>
        <dbReference type="EMBL" id="MEU5709864.1"/>
    </source>
</evidence>